<reference evidence="2 3" key="1">
    <citation type="submission" date="2016-01" db="EMBL/GenBank/DDBJ databases">
        <title>Complete genome and mega plasmid sequence of Sphingomonas panacis DCY99 elicits systemic resistance in rice to Xanthomonas oryzae.</title>
        <authorList>
            <person name="Kim Y.J."/>
            <person name="Yang D.C."/>
            <person name="Sing P."/>
        </authorList>
    </citation>
    <scope>NUCLEOTIDE SEQUENCE [LARGE SCALE GENOMIC DNA]</scope>
    <source>
        <strain evidence="2 3">DCY99</strain>
    </source>
</reference>
<dbReference type="PROSITE" id="PS51257">
    <property type="entry name" value="PROKAR_LIPOPROTEIN"/>
    <property type="match status" value="1"/>
</dbReference>
<accession>A0A1B3Z7I4</accession>
<protein>
    <recommendedName>
        <fullName evidence="1">Putative auto-transporter adhesin head GIN domain-containing protein</fullName>
    </recommendedName>
</protein>
<evidence type="ECO:0000313" key="3">
    <source>
        <dbReference type="Proteomes" id="UP000094256"/>
    </source>
</evidence>
<dbReference type="Gene3D" id="2.160.20.120">
    <property type="match status" value="1"/>
</dbReference>
<proteinExistence type="predicted"/>
<sequence length="240" mass="24440">MRSASLIAMLALVACSPAEDRDPGVAATSGGTARIYQVADFTGVALRASDDVDVRVGSGFSVRAEGPAAELDTLRIVRDGDVLRIGRKDSFAFQWGRTAHVKIFVTMPRITTAELSGTGDLAIDRVEGERFRVDSKGSGDIAIGALSVESADLSLSGTGTLTAKGRAHQLKIDLSGSGDVDAPELKAARASVSVAGTGDVHATVDGPAQVSVTGTGDVDLGAAAHCTTTNAGTGEVRCGK</sequence>
<dbReference type="PANTHER" id="PTHR39200:SF1">
    <property type="entry name" value="AUTO-TRANSPORTER ADHESIN HEAD GIN DOMAIN-CONTAINING PROTEIN-RELATED"/>
    <property type="match status" value="1"/>
</dbReference>
<dbReference type="InterPro" id="IPR018247">
    <property type="entry name" value="EF_Hand_1_Ca_BS"/>
</dbReference>
<dbReference type="Proteomes" id="UP000094256">
    <property type="component" value="Chromosome"/>
</dbReference>
<feature type="domain" description="Putative auto-transporter adhesin head GIN" evidence="1">
    <location>
        <begin position="40"/>
        <end position="219"/>
    </location>
</feature>
<organism evidence="2 3">
    <name type="scientific">Sphingomonas panacis</name>
    <dbReference type="NCBI Taxonomy" id="1560345"/>
    <lineage>
        <taxon>Bacteria</taxon>
        <taxon>Pseudomonadati</taxon>
        <taxon>Pseudomonadota</taxon>
        <taxon>Alphaproteobacteria</taxon>
        <taxon>Sphingomonadales</taxon>
        <taxon>Sphingomonadaceae</taxon>
        <taxon>Sphingomonas</taxon>
    </lineage>
</organism>
<name>A0A1B3Z7I4_9SPHN</name>
<evidence type="ECO:0000259" key="1">
    <source>
        <dbReference type="Pfam" id="PF10988"/>
    </source>
</evidence>
<dbReference type="STRING" id="1560345.AWL63_04785"/>
<gene>
    <name evidence="2" type="ORF">AWL63_04785</name>
</gene>
<dbReference type="AlphaFoldDB" id="A0A1B3Z7I4"/>
<dbReference type="OrthoDB" id="7841570at2"/>
<dbReference type="KEGG" id="span:AWL63_04785"/>
<dbReference type="Pfam" id="PF10988">
    <property type="entry name" value="DUF2807"/>
    <property type="match status" value="1"/>
</dbReference>
<dbReference type="RefSeq" id="WP_069203962.1">
    <property type="nucleotide sequence ID" value="NZ_CP014168.1"/>
</dbReference>
<dbReference type="PROSITE" id="PS00018">
    <property type="entry name" value="EF_HAND_1"/>
    <property type="match status" value="1"/>
</dbReference>
<evidence type="ECO:0000313" key="2">
    <source>
        <dbReference type="EMBL" id="AOH83388.1"/>
    </source>
</evidence>
<dbReference type="EMBL" id="CP014168">
    <property type="protein sequence ID" value="AOH83388.1"/>
    <property type="molecule type" value="Genomic_DNA"/>
</dbReference>
<dbReference type="InterPro" id="IPR021255">
    <property type="entry name" value="DUF2807"/>
</dbReference>
<keyword evidence="3" id="KW-1185">Reference proteome</keyword>
<dbReference type="PANTHER" id="PTHR39200">
    <property type="entry name" value="HYPOTHETICAL EXPORTED PROTEIN"/>
    <property type="match status" value="1"/>
</dbReference>